<protein>
    <submittedName>
        <fullName evidence="2">Uncharacterized protein</fullName>
    </submittedName>
</protein>
<name>A0A4U1ID29_9BURK</name>
<dbReference type="Pfam" id="PF09483">
    <property type="entry name" value="HpaP"/>
    <property type="match status" value="1"/>
</dbReference>
<accession>A0A4U1ID29</accession>
<comment type="caution">
    <text evidence="2">The sequence shown here is derived from an EMBL/GenBank/DDBJ whole genome shotgun (WGS) entry which is preliminary data.</text>
</comment>
<dbReference type="NCBIfam" id="TIGR02557">
    <property type="entry name" value="HpaP"/>
    <property type="match status" value="1"/>
</dbReference>
<dbReference type="InterPro" id="IPR013390">
    <property type="entry name" value="T3SS_HpaP"/>
</dbReference>
<feature type="region of interest" description="Disordered" evidence="1">
    <location>
        <begin position="1"/>
        <end position="25"/>
    </location>
</feature>
<feature type="region of interest" description="Disordered" evidence="1">
    <location>
        <begin position="53"/>
        <end position="73"/>
    </location>
</feature>
<dbReference type="OrthoDB" id="8781027at2"/>
<dbReference type="Proteomes" id="UP000305539">
    <property type="component" value="Unassembled WGS sequence"/>
</dbReference>
<evidence type="ECO:0000313" key="2">
    <source>
        <dbReference type="EMBL" id="TKC91519.1"/>
    </source>
</evidence>
<sequence>MTDRARNARDVRIVPGAGAASPTATLKRGAAGTSAVQLFRALAAQTSALASMQDAPCAEPQAEPDAPVDSGASSLDAETAVLPNPDATSGPLTPPELADALAEAEPPLAKTTLSIRSAARKKKQPAETSADDLALGQHIVRACASAAHGEVFTQQVAERIARFCAMTGATDDAAWEVTLPMNPAVLPETSLHLQLSPSRMVLRFETTDARSSQLIFDNTDALRTRLANVLSRQIDVDVIA</sequence>
<keyword evidence="3" id="KW-1185">Reference proteome</keyword>
<evidence type="ECO:0000313" key="3">
    <source>
        <dbReference type="Proteomes" id="UP000305539"/>
    </source>
</evidence>
<evidence type="ECO:0000256" key="1">
    <source>
        <dbReference type="SAM" id="MobiDB-lite"/>
    </source>
</evidence>
<dbReference type="AlphaFoldDB" id="A0A4U1ID29"/>
<proteinExistence type="predicted"/>
<dbReference type="EMBL" id="SWJE01000002">
    <property type="protein sequence ID" value="TKC91519.1"/>
    <property type="molecule type" value="Genomic_DNA"/>
</dbReference>
<reference evidence="2 3" key="1">
    <citation type="submission" date="2019-04" db="EMBL/GenBank/DDBJ databases">
        <title>Trinickia sp. 7GSK02, isolated from subtropical forest soil.</title>
        <authorList>
            <person name="Gao Z.-H."/>
            <person name="Qiu L.-H."/>
        </authorList>
    </citation>
    <scope>NUCLEOTIDE SEQUENCE [LARGE SCALE GENOMIC DNA]</scope>
    <source>
        <strain evidence="2 3">7GSK02</strain>
    </source>
</reference>
<organism evidence="2 3">
    <name type="scientific">Trinickia terrae</name>
    <dbReference type="NCBI Taxonomy" id="2571161"/>
    <lineage>
        <taxon>Bacteria</taxon>
        <taxon>Pseudomonadati</taxon>
        <taxon>Pseudomonadota</taxon>
        <taxon>Betaproteobacteria</taxon>
        <taxon>Burkholderiales</taxon>
        <taxon>Burkholderiaceae</taxon>
        <taxon>Trinickia</taxon>
    </lineage>
</organism>
<gene>
    <name evidence="2" type="ORF">FAZ69_03435</name>
</gene>
<feature type="compositionally biased region" description="Basic and acidic residues" evidence="1">
    <location>
        <begin position="1"/>
        <end position="12"/>
    </location>
</feature>
<dbReference type="RefSeq" id="WP_136892557.1">
    <property type="nucleotide sequence ID" value="NZ_SWJE01000002.1"/>
</dbReference>